<name>X0UDW1_9ZZZZ</name>
<proteinExistence type="predicted"/>
<evidence type="ECO:0000313" key="1">
    <source>
        <dbReference type="EMBL" id="GAF98582.1"/>
    </source>
</evidence>
<reference evidence="1" key="1">
    <citation type="journal article" date="2014" name="Front. Microbiol.">
        <title>High frequency of phylogenetically diverse reductive dehalogenase-homologous genes in deep subseafloor sedimentary metagenomes.</title>
        <authorList>
            <person name="Kawai M."/>
            <person name="Futagami T."/>
            <person name="Toyoda A."/>
            <person name="Takaki Y."/>
            <person name="Nishi S."/>
            <person name="Hori S."/>
            <person name="Arai W."/>
            <person name="Tsubouchi T."/>
            <person name="Morono Y."/>
            <person name="Uchiyama I."/>
            <person name="Ito T."/>
            <person name="Fujiyama A."/>
            <person name="Inagaki F."/>
            <person name="Takami H."/>
        </authorList>
    </citation>
    <scope>NUCLEOTIDE SEQUENCE</scope>
    <source>
        <strain evidence="1">Expedition CK06-06</strain>
    </source>
</reference>
<sequence>MQELSLFRQFLYNLFSTIVQFCFWVGLLWYACKWLPVAIVAVMKGIA</sequence>
<gene>
    <name evidence="1" type="ORF">S01H1_24876</name>
</gene>
<protein>
    <submittedName>
        <fullName evidence="1">Uncharacterized protein</fullName>
    </submittedName>
</protein>
<comment type="caution">
    <text evidence="1">The sequence shown here is derived from an EMBL/GenBank/DDBJ whole genome shotgun (WGS) entry which is preliminary data.</text>
</comment>
<dbReference type="AlphaFoldDB" id="X0UDW1"/>
<dbReference type="EMBL" id="BARS01014982">
    <property type="protein sequence ID" value="GAF98582.1"/>
    <property type="molecule type" value="Genomic_DNA"/>
</dbReference>
<organism evidence="1">
    <name type="scientific">marine sediment metagenome</name>
    <dbReference type="NCBI Taxonomy" id="412755"/>
    <lineage>
        <taxon>unclassified sequences</taxon>
        <taxon>metagenomes</taxon>
        <taxon>ecological metagenomes</taxon>
    </lineage>
</organism>
<accession>X0UDW1</accession>